<accession>A0A8C3FUY7</accession>
<dbReference type="AlphaFoldDB" id="A0A8C3FUY7"/>
<protein>
    <submittedName>
        <fullName evidence="1">Uncharacterized protein</fullName>
    </submittedName>
</protein>
<evidence type="ECO:0000313" key="2">
    <source>
        <dbReference type="Proteomes" id="UP000694380"/>
    </source>
</evidence>
<proteinExistence type="predicted"/>
<reference evidence="1" key="2">
    <citation type="submission" date="2025-09" db="UniProtKB">
        <authorList>
            <consortium name="Ensembl"/>
        </authorList>
    </citation>
    <scope>IDENTIFICATION</scope>
</reference>
<sequence>LFICVNFPFLIFGALSCVGTYYPPLRVAIFHSLNIYYNRNLMLHMCNPNEIMYVTENRNWPIFCKYNMNYYGNYY</sequence>
<dbReference type="Proteomes" id="UP000694380">
    <property type="component" value="Unplaced"/>
</dbReference>
<dbReference type="Ensembl" id="ENSCPBT00000017026.1">
    <property type="protein sequence ID" value="ENSCPBP00000014333.1"/>
    <property type="gene ID" value="ENSCPBG00000010674.1"/>
</dbReference>
<name>A0A8C3FUY7_CHRPI</name>
<evidence type="ECO:0000313" key="1">
    <source>
        <dbReference type="Ensembl" id="ENSCPBP00000014333.1"/>
    </source>
</evidence>
<organism evidence="1 2">
    <name type="scientific">Chrysemys picta bellii</name>
    <name type="common">Western painted turtle</name>
    <name type="synonym">Emys bellii</name>
    <dbReference type="NCBI Taxonomy" id="8478"/>
    <lineage>
        <taxon>Eukaryota</taxon>
        <taxon>Metazoa</taxon>
        <taxon>Chordata</taxon>
        <taxon>Craniata</taxon>
        <taxon>Vertebrata</taxon>
        <taxon>Euteleostomi</taxon>
        <taxon>Archelosauria</taxon>
        <taxon>Testudinata</taxon>
        <taxon>Testudines</taxon>
        <taxon>Cryptodira</taxon>
        <taxon>Durocryptodira</taxon>
        <taxon>Testudinoidea</taxon>
        <taxon>Emydidae</taxon>
        <taxon>Chrysemys</taxon>
    </lineage>
</organism>
<reference evidence="1" key="1">
    <citation type="submission" date="2025-08" db="UniProtKB">
        <authorList>
            <consortium name="Ensembl"/>
        </authorList>
    </citation>
    <scope>IDENTIFICATION</scope>
</reference>
<keyword evidence="2" id="KW-1185">Reference proteome</keyword>